<comment type="caution">
    <text evidence="3">The sequence shown here is derived from an EMBL/GenBank/DDBJ whole genome shotgun (WGS) entry which is preliminary data.</text>
</comment>
<feature type="region of interest" description="Disordered" evidence="1">
    <location>
        <begin position="143"/>
        <end position="167"/>
    </location>
</feature>
<protein>
    <submittedName>
        <fullName evidence="3">Uncharacterized protein</fullName>
    </submittedName>
</protein>
<organism evidence="3 4">
    <name type="scientific">Tenacibaculum discolor</name>
    <dbReference type="NCBI Taxonomy" id="361581"/>
    <lineage>
        <taxon>Bacteria</taxon>
        <taxon>Pseudomonadati</taxon>
        <taxon>Bacteroidota</taxon>
        <taxon>Flavobacteriia</taxon>
        <taxon>Flavobacteriales</taxon>
        <taxon>Flavobacteriaceae</taxon>
        <taxon>Tenacibaculum</taxon>
    </lineage>
</organism>
<evidence type="ECO:0000313" key="4">
    <source>
        <dbReference type="Proteomes" id="UP000222163"/>
    </source>
</evidence>
<evidence type="ECO:0000313" key="2">
    <source>
        <dbReference type="EMBL" id="MDP2541777.1"/>
    </source>
</evidence>
<evidence type="ECO:0000256" key="1">
    <source>
        <dbReference type="SAM" id="MobiDB-lite"/>
    </source>
</evidence>
<dbReference type="RefSeq" id="WP_099216591.1">
    <property type="nucleotide sequence ID" value="NZ_JAUYVU010000007.1"/>
</dbReference>
<proteinExistence type="predicted"/>
<evidence type="ECO:0000313" key="3">
    <source>
        <dbReference type="EMBL" id="PHN96214.1"/>
    </source>
</evidence>
<dbReference type="EMBL" id="JAUYVU010000007">
    <property type="protein sequence ID" value="MDP2541777.1"/>
    <property type="molecule type" value="Genomic_DNA"/>
</dbReference>
<gene>
    <name evidence="3" type="ORF">CSC81_15175</name>
    <name evidence="2" type="ORF">Q8W23_09870</name>
</gene>
<reference evidence="3" key="2">
    <citation type="submission" date="2017-10" db="EMBL/GenBank/DDBJ databases">
        <authorList>
            <person name="Enke T.N."/>
            <person name="Cordero O.X."/>
        </authorList>
    </citation>
    <scope>NUCLEOTIDE SEQUENCE</scope>
    <source>
        <strain evidence="3">4G03</strain>
    </source>
</reference>
<name>A0A2G1BQH8_9FLAO</name>
<sequence length="167" mass="18526">MGSPVNVNGVTLELKYFRKFDTNISADNVPTGPLVNMSRDESGNSATPNTVTVLAYLPDNTLNPVDNTSGLQLEGNEVYLNYYGVTPTKILNKDGGYDTVSCRDFRVEFNCDEVASQYDLYYVQFAYQLDEGTPSVDMILVRNENDDPELDRGTVTTPAETEPPTQF</sequence>
<dbReference type="Proteomes" id="UP001242342">
    <property type="component" value="Unassembled WGS sequence"/>
</dbReference>
<reference evidence="3 4" key="1">
    <citation type="journal article" date="2016" name="Nat. Commun.">
        <title>Microbial interactions lead to rapid micro-scale successions on model marine particles.</title>
        <authorList>
            <person name="Datta M.S."/>
            <person name="Sliwerska E."/>
            <person name="Gore J."/>
            <person name="Polz M.F."/>
            <person name="Cordero O.X."/>
        </authorList>
    </citation>
    <scope>NUCLEOTIDE SEQUENCE [LARGE SCALE GENOMIC DNA]</scope>
    <source>
        <strain evidence="3 4">4G03</strain>
    </source>
</reference>
<keyword evidence="5" id="KW-1185">Reference proteome</keyword>
<feature type="compositionally biased region" description="Low complexity" evidence="1">
    <location>
        <begin position="154"/>
        <end position="167"/>
    </location>
</feature>
<evidence type="ECO:0000313" key="5">
    <source>
        <dbReference type="Proteomes" id="UP001242342"/>
    </source>
</evidence>
<dbReference type="AlphaFoldDB" id="A0A2G1BQH8"/>
<reference evidence="2 5" key="3">
    <citation type="submission" date="2023-07" db="EMBL/GenBank/DDBJ databases">
        <title>Genome content predicts the carbon catabolic preferences of heterotrophic bacteria.</title>
        <authorList>
            <person name="Gralka M."/>
        </authorList>
    </citation>
    <scope>NUCLEOTIDE SEQUENCE [LARGE SCALE GENOMIC DNA]</scope>
    <source>
        <strain evidence="2 5">4G03</strain>
    </source>
</reference>
<dbReference type="EMBL" id="PDUU01000020">
    <property type="protein sequence ID" value="PHN96214.1"/>
    <property type="molecule type" value="Genomic_DNA"/>
</dbReference>
<dbReference type="Proteomes" id="UP000222163">
    <property type="component" value="Unassembled WGS sequence"/>
</dbReference>
<accession>A0A2G1BQH8</accession>